<accession>A0A1M6LNT3</accession>
<dbReference type="Gene3D" id="1.10.260.40">
    <property type="entry name" value="lambda repressor-like DNA-binding domains"/>
    <property type="match status" value="1"/>
</dbReference>
<evidence type="ECO:0000313" key="3">
    <source>
        <dbReference type="Proteomes" id="UP000184395"/>
    </source>
</evidence>
<protein>
    <recommendedName>
        <fullName evidence="1">HTH cro/C1-type domain-containing protein</fullName>
    </recommendedName>
</protein>
<dbReference type="EMBL" id="FRAB01000005">
    <property type="protein sequence ID" value="SHJ72732.1"/>
    <property type="molecule type" value="Genomic_DNA"/>
</dbReference>
<evidence type="ECO:0000313" key="2">
    <source>
        <dbReference type="EMBL" id="SHJ72732.1"/>
    </source>
</evidence>
<dbReference type="InterPro" id="IPR010982">
    <property type="entry name" value="Lambda_DNA-bd_dom_sf"/>
</dbReference>
<evidence type="ECO:0000259" key="1">
    <source>
        <dbReference type="PROSITE" id="PS50943"/>
    </source>
</evidence>
<dbReference type="Proteomes" id="UP000184395">
    <property type="component" value="Unassembled WGS sequence"/>
</dbReference>
<sequence length="139" mass="15813">MPTNKEKAAFAKRLKDLLEPLKIRGGTKLAQQFNLRYHGERPVTPQTAHKWLTGTTIPKPDKLRTLAEWLNVKEHWLHYGPSPGMNAKPLARGEKYPVTPETIEHASRLVSKVVSLNPKDRFLVEEMIERLAGEDPDEA</sequence>
<dbReference type="AlphaFoldDB" id="A0A1M6LNT3"/>
<dbReference type="OrthoDB" id="8908960at2"/>
<name>A0A1M6LNT3_9BURK</name>
<gene>
    <name evidence="2" type="ORF">SAMN05192548_1005228</name>
</gene>
<organism evidence="2 3">
    <name type="scientific">Paraburkholderia terricola</name>
    <dbReference type="NCBI Taxonomy" id="169427"/>
    <lineage>
        <taxon>Bacteria</taxon>
        <taxon>Pseudomonadati</taxon>
        <taxon>Pseudomonadota</taxon>
        <taxon>Betaproteobacteria</taxon>
        <taxon>Burkholderiales</taxon>
        <taxon>Burkholderiaceae</taxon>
        <taxon>Paraburkholderia</taxon>
    </lineage>
</organism>
<proteinExistence type="predicted"/>
<dbReference type="InterPro" id="IPR001387">
    <property type="entry name" value="Cro/C1-type_HTH"/>
</dbReference>
<reference evidence="2 3" key="1">
    <citation type="submission" date="2016-11" db="EMBL/GenBank/DDBJ databases">
        <authorList>
            <person name="Jaros S."/>
            <person name="Januszkiewicz K."/>
            <person name="Wedrychowicz H."/>
        </authorList>
    </citation>
    <scope>NUCLEOTIDE SEQUENCE [LARGE SCALE GENOMIC DNA]</scope>
    <source>
        <strain evidence="2 3">LMG 20594</strain>
    </source>
</reference>
<dbReference type="PROSITE" id="PS50943">
    <property type="entry name" value="HTH_CROC1"/>
    <property type="match status" value="1"/>
</dbReference>
<feature type="domain" description="HTH cro/C1-type" evidence="1">
    <location>
        <begin position="43"/>
        <end position="77"/>
    </location>
</feature>
<dbReference type="GO" id="GO:0003677">
    <property type="term" value="F:DNA binding"/>
    <property type="evidence" value="ECO:0007669"/>
    <property type="project" value="InterPro"/>
</dbReference>
<dbReference type="STRING" id="169427.SAMN05192548_1005228"/>
<dbReference type="CDD" id="cd00093">
    <property type="entry name" value="HTH_XRE"/>
    <property type="match status" value="1"/>
</dbReference>
<dbReference type="RefSeq" id="WP_073427903.1">
    <property type="nucleotide sequence ID" value="NZ_CADFGY010000006.1"/>
</dbReference>